<dbReference type="Pfam" id="PF05721">
    <property type="entry name" value="PhyH"/>
    <property type="match status" value="1"/>
</dbReference>
<dbReference type="SUPFAM" id="SSF51197">
    <property type="entry name" value="Clavaminate synthase-like"/>
    <property type="match status" value="1"/>
</dbReference>
<reference evidence="2" key="1">
    <citation type="journal article" date="2017" name="Nat. Microbiol.">
        <title>Global analysis of biosynthetic gene clusters reveals vast potential of secondary metabolite production in Penicillium species.</title>
        <authorList>
            <person name="Nielsen J.C."/>
            <person name="Grijseels S."/>
            <person name="Prigent S."/>
            <person name="Ji B."/>
            <person name="Dainat J."/>
            <person name="Nielsen K.F."/>
            <person name="Frisvad J.C."/>
            <person name="Workman M."/>
            <person name="Nielsen J."/>
        </authorList>
    </citation>
    <scope>NUCLEOTIDE SEQUENCE [LARGE SCALE GENOMIC DNA]</scope>
    <source>
        <strain evidence="2">IBT 24891</strain>
    </source>
</reference>
<evidence type="ECO:0000313" key="2">
    <source>
        <dbReference type="Proteomes" id="UP000191285"/>
    </source>
</evidence>
<evidence type="ECO:0000313" key="1">
    <source>
        <dbReference type="EMBL" id="OQE31585.1"/>
    </source>
</evidence>
<name>A0A1V6TZ38_9EURO</name>
<gene>
    <name evidence="1" type="ORF">PENSTE_c001G02694</name>
</gene>
<dbReference type="Proteomes" id="UP000191285">
    <property type="component" value="Unassembled WGS sequence"/>
</dbReference>
<sequence length="309" mass="34800">MSTSSIQRIPYNAPRVQFVEALKKNGCVIVQNFTTLETLKEARREVEPWLNREVDNSQVGALNGGTRTCTRLVGRSKTVREKFFSDPLYQVNNASYLQPISCITDRKQDLAEDFLSIETTNWYNEEASTNTTHPLLSIAITMDINPGAKAQRLHRDDKNHHARHAKVETYHKNRDMLLGLFVPGCDTSREIGATRVVPGSHLWGDKKPDFGPDGNKGVIDAELKAGEAFMMLGSLYHGGGEFLNPTGNRMVHIMFMCSGIYRQEEISYLSYPIEDVKTYSPLVQQRLGWKQSEPNLGWVDLVSPEALLV</sequence>
<accession>A0A1V6TZ38</accession>
<keyword evidence="2" id="KW-1185">Reference proteome</keyword>
<dbReference type="InterPro" id="IPR008775">
    <property type="entry name" value="Phytyl_CoA_dOase-like"/>
</dbReference>
<organism evidence="1 2">
    <name type="scientific">Penicillium steckii</name>
    <dbReference type="NCBI Taxonomy" id="303698"/>
    <lineage>
        <taxon>Eukaryota</taxon>
        <taxon>Fungi</taxon>
        <taxon>Dikarya</taxon>
        <taxon>Ascomycota</taxon>
        <taxon>Pezizomycotina</taxon>
        <taxon>Eurotiomycetes</taxon>
        <taxon>Eurotiomycetidae</taxon>
        <taxon>Eurotiales</taxon>
        <taxon>Aspergillaceae</taxon>
        <taxon>Penicillium</taxon>
    </lineage>
</organism>
<dbReference type="AlphaFoldDB" id="A0A1V6TZ38"/>
<dbReference type="OrthoDB" id="445007at2759"/>
<protein>
    <recommendedName>
        <fullName evidence="3">Fe2OG dioxygenase domain-containing protein</fullName>
    </recommendedName>
</protein>
<comment type="caution">
    <text evidence="1">The sequence shown here is derived from an EMBL/GenBank/DDBJ whole genome shotgun (WGS) entry which is preliminary data.</text>
</comment>
<dbReference type="STRING" id="303698.A0A1V6TZ38"/>
<dbReference type="EMBL" id="MLKD01000001">
    <property type="protein sequence ID" value="OQE31585.1"/>
    <property type="molecule type" value="Genomic_DNA"/>
</dbReference>
<evidence type="ECO:0008006" key="3">
    <source>
        <dbReference type="Google" id="ProtNLM"/>
    </source>
</evidence>
<dbReference type="Gene3D" id="2.60.120.620">
    <property type="entry name" value="q2cbj1_9rhob like domain"/>
    <property type="match status" value="1"/>
</dbReference>
<proteinExistence type="predicted"/>